<sequence>MLSKEPIVGVRMHPPLNPPREGEVIIGYQAFQEKPGCCRCDGMTQDAQFTTLILLVIFAPVAWIPCVMKKSFAMQQRPVYGPPGSMPVDDNEVVTKGASASSWNVNAASDSQKYVRV</sequence>
<accession>A0AAW1PIZ4</accession>
<protein>
    <submittedName>
        <fullName evidence="2">Uncharacterized protein</fullName>
    </submittedName>
</protein>
<dbReference type="EMBL" id="JALJOQ010000018">
    <property type="protein sequence ID" value="KAK9809544.1"/>
    <property type="molecule type" value="Genomic_DNA"/>
</dbReference>
<comment type="caution">
    <text evidence="2">The sequence shown here is derived from an EMBL/GenBank/DDBJ whole genome shotgun (WGS) entry which is preliminary data.</text>
</comment>
<evidence type="ECO:0000313" key="2">
    <source>
        <dbReference type="EMBL" id="KAK9809544.1"/>
    </source>
</evidence>
<evidence type="ECO:0000256" key="1">
    <source>
        <dbReference type="SAM" id="Phobius"/>
    </source>
</evidence>
<reference evidence="2 3" key="1">
    <citation type="journal article" date="2024" name="Nat. Commun.">
        <title>Phylogenomics reveals the evolutionary origins of lichenization in chlorophyte algae.</title>
        <authorList>
            <person name="Puginier C."/>
            <person name="Libourel C."/>
            <person name="Otte J."/>
            <person name="Skaloud P."/>
            <person name="Haon M."/>
            <person name="Grisel S."/>
            <person name="Petersen M."/>
            <person name="Berrin J.G."/>
            <person name="Delaux P.M."/>
            <person name="Dal Grande F."/>
            <person name="Keller J."/>
        </authorList>
    </citation>
    <scope>NUCLEOTIDE SEQUENCE [LARGE SCALE GENOMIC DNA]</scope>
    <source>
        <strain evidence="2 3">SAG 2036</strain>
    </source>
</reference>
<organism evidence="2 3">
    <name type="scientific">Symbiochloris irregularis</name>
    <dbReference type="NCBI Taxonomy" id="706552"/>
    <lineage>
        <taxon>Eukaryota</taxon>
        <taxon>Viridiplantae</taxon>
        <taxon>Chlorophyta</taxon>
        <taxon>core chlorophytes</taxon>
        <taxon>Trebouxiophyceae</taxon>
        <taxon>Trebouxiales</taxon>
        <taxon>Trebouxiaceae</taxon>
        <taxon>Symbiochloris</taxon>
    </lineage>
</organism>
<name>A0AAW1PIZ4_9CHLO</name>
<feature type="transmembrane region" description="Helical" evidence="1">
    <location>
        <begin position="49"/>
        <end position="68"/>
    </location>
</feature>
<keyword evidence="3" id="KW-1185">Reference proteome</keyword>
<evidence type="ECO:0000313" key="3">
    <source>
        <dbReference type="Proteomes" id="UP001465755"/>
    </source>
</evidence>
<gene>
    <name evidence="2" type="ORF">WJX73_000230</name>
</gene>
<dbReference type="AlphaFoldDB" id="A0AAW1PIZ4"/>
<proteinExistence type="predicted"/>
<keyword evidence="1" id="KW-1133">Transmembrane helix</keyword>
<keyword evidence="1" id="KW-0812">Transmembrane</keyword>
<dbReference type="Proteomes" id="UP001465755">
    <property type="component" value="Unassembled WGS sequence"/>
</dbReference>
<keyword evidence="1" id="KW-0472">Membrane</keyword>